<dbReference type="RefSeq" id="WP_073276488.1">
    <property type="nucleotide sequence ID" value="NZ_FQVA01000004.1"/>
</dbReference>
<sequence>MKSTIISVAAVASLLLSGCVSQHPQTVEEFRQAVPGAFMAKVETYEVDRPFSEVSGSFEKYAPKCLDVTIETESRTNMSYQYIVTDYNPTVVAGRDITELHLQRHHAQGVMNVTKEPEGGYYLLVADATPVGKNNTRIDIYGPSRGFDVITRAIKGWASGKNMGCPDLTKI</sequence>
<evidence type="ECO:0000313" key="3">
    <source>
        <dbReference type="Proteomes" id="UP000184170"/>
    </source>
</evidence>
<protein>
    <submittedName>
        <fullName evidence="2">Uncharacterized protein</fullName>
    </submittedName>
</protein>
<accession>A0A1M5FK99</accession>
<keyword evidence="3" id="KW-1185">Reference proteome</keyword>
<dbReference type="PROSITE" id="PS51257">
    <property type="entry name" value="PROKAR_LIPOPROTEIN"/>
    <property type="match status" value="1"/>
</dbReference>
<dbReference type="Proteomes" id="UP000184170">
    <property type="component" value="Unassembled WGS sequence"/>
</dbReference>
<name>A0A1M5FK99_9GAMM</name>
<organism evidence="2 3">
    <name type="scientific">Microbulbifer donghaiensis</name>
    <dbReference type="NCBI Taxonomy" id="494016"/>
    <lineage>
        <taxon>Bacteria</taxon>
        <taxon>Pseudomonadati</taxon>
        <taxon>Pseudomonadota</taxon>
        <taxon>Gammaproteobacteria</taxon>
        <taxon>Cellvibrionales</taxon>
        <taxon>Microbulbiferaceae</taxon>
        <taxon>Microbulbifer</taxon>
    </lineage>
</organism>
<dbReference type="EMBL" id="FQVA01000004">
    <property type="protein sequence ID" value="SHF92037.1"/>
    <property type="molecule type" value="Genomic_DNA"/>
</dbReference>
<feature type="chain" id="PRO_5009910177" evidence="1">
    <location>
        <begin position="23"/>
        <end position="171"/>
    </location>
</feature>
<evidence type="ECO:0000313" key="2">
    <source>
        <dbReference type="EMBL" id="SHF92037.1"/>
    </source>
</evidence>
<dbReference type="AlphaFoldDB" id="A0A1M5FK99"/>
<keyword evidence="1" id="KW-0732">Signal</keyword>
<dbReference type="STRING" id="494016.SAMN04487965_2955"/>
<feature type="signal peptide" evidence="1">
    <location>
        <begin position="1"/>
        <end position="22"/>
    </location>
</feature>
<proteinExistence type="predicted"/>
<reference evidence="3" key="1">
    <citation type="submission" date="2016-11" db="EMBL/GenBank/DDBJ databases">
        <authorList>
            <person name="Varghese N."/>
            <person name="Submissions S."/>
        </authorList>
    </citation>
    <scope>NUCLEOTIDE SEQUENCE [LARGE SCALE GENOMIC DNA]</scope>
    <source>
        <strain evidence="3">CGMCC 1.7063</strain>
    </source>
</reference>
<dbReference type="OrthoDB" id="9255753at2"/>
<evidence type="ECO:0000256" key="1">
    <source>
        <dbReference type="SAM" id="SignalP"/>
    </source>
</evidence>
<gene>
    <name evidence="2" type="ORF">SAMN04487965_2955</name>
</gene>